<dbReference type="Gene3D" id="3.30.530.20">
    <property type="match status" value="1"/>
</dbReference>
<dbReference type="STRING" id="134849.SAMN05443668_1212"/>
<dbReference type="CDD" id="cd07826">
    <property type="entry name" value="SRPBCC_CalC_Aha1-like_9"/>
    <property type="match status" value="1"/>
</dbReference>
<proteinExistence type="inferred from homology"/>
<evidence type="ECO:0000256" key="1">
    <source>
        <dbReference type="ARBA" id="ARBA00006817"/>
    </source>
</evidence>
<dbReference type="AlphaFoldDB" id="A0A1M7RLM1"/>
<organism evidence="3 4">
    <name type="scientific">Cryptosporangium aurantiacum</name>
    <dbReference type="NCBI Taxonomy" id="134849"/>
    <lineage>
        <taxon>Bacteria</taxon>
        <taxon>Bacillati</taxon>
        <taxon>Actinomycetota</taxon>
        <taxon>Actinomycetes</taxon>
        <taxon>Cryptosporangiales</taxon>
        <taxon>Cryptosporangiaceae</taxon>
        <taxon>Cryptosporangium</taxon>
    </lineage>
</organism>
<gene>
    <name evidence="3" type="ORF">SAMN05443668_1212</name>
</gene>
<accession>A0A1M7RLM1</accession>
<evidence type="ECO:0000259" key="2">
    <source>
        <dbReference type="Pfam" id="PF08327"/>
    </source>
</evidence>
<protein>
    <submittedName>
        <fullName evidence="3">Uncharacterized conserved protein YndB, AHSA1/START domain</fullName>
    </submittedName>
</protein>
<feature type="domain" description="Activator of Hsp90 ATPase homologue 1/2-like C-terminal" evidence="2">
    <location>
        <begin position="26"/>
        <end position="166"/>
    </location>
</feature>
<name>A0A1M7RLM1_9ACTN</name>
<reference evidence="3 4" key="1">
    <citation type="submission" date="2016-11" db="EMBL/GenBank/DDBJ databases">
        <authorList>
            <person name="Jaros S."/>
            <person name="Januszkiewicz K."/>
            <person name="Wedrychowicz H."/>
        </authorList>
    </citation>
    <scope>NUCLEOTIDE SEQUENCE [LARGE SCALE GENOMIC DNA]</scope>
    <source>
        <strain evidence="3 4">DSM 46144</strain>
    </source>
</reference>
<sequence>MSETKSAAEITLPTDEQILITRYFAASPARVFRVWSTPELVRQWWSGDQGATTSVEMDFTIGGRWRYVMVAEDGSQVAFHGQYLDIVPDRTIVYTEVFEAPGEVPGGAPDGAPGEVPTNTVTFDPDGEGTLLRLLVQCPTKDLRDMIMSSGMEAGVQGQMDLIEELAGSHA</sequence>
<dbReference type="InterPro" id="IPR013538">
    <property type="entry name" value="ASHA1/2-like_C"/>
</dbReference>
<keyword evidence="4" id="KW-1185">Reference proteome</keyword>
<dbReference type="Pfam" id="PF08327">
    <property type="entry name" value="AHSA1"/>
    <property type="match status" value="1"/>
</dbReference>
<dbReference type="EMBL" id="FRCS01000021">
    <property type="protein sequence ID" value="SHN47154.1"/>
    <property type="molecule type" value="Genomic_DNA"/>
</dbReference>
<evidence type="ECO:0000313" key="4">
    <source>
        <dbReference type="Proteomes" id="UP000184440"/>
    </source>
</evidence>
<comment type="similarity">
    <text evidence="1">Belongs to the AHA1 family.</text>
</comment>
<dbReference type="OrthoDB" id="5185819at2"/>
<dbReference type="InterPro" id="IPR023393">
    <property type="entry name" value="START-like_dom_sf"/>
</dbReference>
<evidence type="ECO:0000313" key="3">
    <source>
        <dbReference type="EMBL" id="SHN47154.1"/>
    </source>
</evidence>
<dbReference type="Proteomes" id="UP000184440">
    <property type="component" value="Unassembled WGS sequence"/>
</dbReference>
<dbReference type="RefSeq" id="WP_073264774.1">
    <property type="nucleotide sequence ID" value="NZ_FRCS01000021.1"/>
</dbReference>
<dbReference type="SUPFAM" id="SSF55961">
    <property type="entry name" value="Bet v1-like"/>
    <property type="match status" value="1"/>
</dbReference>